<keyword evidence="3" id="KW-1133">Transmembrane helix</keyword>
<feature type="transmembrane region" description="Helical" evidence="3">
    <location>
        <begin position="174"/>
        <end position="195"/>
    </location>
</feature>
<dbReference type="PRINTS" id="PR01410">
    <property type="entry name" value="CCBIOGENESIS"/>
</dbReference>
<dbReference type="EMBL" id="KC353356">
    <property type="protein sequence ID" value="AGH24299.1"/>
    <property type="molecule type" value="Genomic_DNA"/>
</dbReference>
<feature type="transmembrane region" description="Helical" evidence="3">
    <location>
        <begin position="356"/>
        <end position="377"/>
    </location>
</feature>
<dbReference type="GO" id="GO:0020037">
    <property type="term" value="F:heme binding"/>
    <property type="evidence" value="ECO:0007669"/>
    <property type="project" value="InterPro"/>
</dbReference>
<feature type="transmembrane region" description="Helical" evidence="3">
    <location>
        <begin position="37"/>
        <end position="58"/>
    </location>
</feature>
<evidence type="ECO:0000313" key="6">
    <source>
        <dbReference type="EMBL" id="AGH24299.1"/>
    </source>
</evidence>
<feature type="transmembrane region" description="Helical" evidence="3">
    <location>
        <begin position="310"/>
        <end position="330"/>
    </location>
</feature>
<feature type="transmembrane region" description="Helical" evidence="3">
    <location>
        <begin position="207"/>
        <end position="229"/>
    </location>
</feature>
<feature type="transmembrane region" description="Helical" evidence="3">
    <location>
        <begin position="481"/>
        <end position="503"/>
    </location>
</feature>
<keyword evidence="2" id="KW-0201">Cytochrome c-type biogenesis</keyword>
<comment type="similarity">
    <text evidence="1">Belongs to the CcmF/CycK/Ccl1/NrfE/CcsA family.</text>
</comment>
<feature type="transmembrane region" description="Helical" evidence="3">
    <location>
        <begin position="277"/>
        <end position="298"/>
    </location>
</feature>
<keyword evidence="3" id="KW-0472">Membrane</keyword>
<dbReference type="PANTHER" id="PTHR43653">
    <property type="entry name" value="CYTOCHROME C ASSEMBLY PROTEIN-RELATED"/>
    <property type="match status" value="1"/>
</dbReference>
<reference evidence="6" key="1">
    <citation type="journal article" date="2013" name="Genome Biol. Evol.">
        <title>Strikingly bacteria-like and gene-rich mitochondrial genomes throughout jakobid protists.</title>
        <authorList>
            <person name="Burger G."/>
            <person name="Gray M.W."/>
            <person name="Forget L."/>
            <person name="Lang B.F."/>
        </authorList>
    </citation>
    <scope>NUCLEOTIDE SEQUENCE</scope>
    <source>
        <strain evidence="6">ATCC 50633</strain>
    </source>
</reference>
<evidence type="ECO:0000259" key="4">
    <source>
        <dbReference type="Pfam" id="PF01578"/>
    </source>
</evidence>
<evidence type="ECO:0000256" key="1">
    <source>
        <dbReference type="ARBA" id="ARBA00009186"/>
    </source>
</evidence>
<dbReference type="InterPro" id="IPR032523">
    <property type="entry name" value="CcmF_C"/>
</dbReference>
<dbReference type="InterPro" id="IPR003567">
    <property type="entry name" value="Cyt_c_biogenesis"/>
</dbReference>
<dbReference type="AlphaFoldDB" id="M4QCP7"/>
<dbReference type="Pfam" id="PF01578">
    <property type="entry name" value="Cytochrom_C_asm"/>
    <property type="match status" value="1"/>
</dbReference>
<gene>
    <name evidence="6" type="primary">ccmF</name>
</gene>
<feature type="transmembrane region" description="Helical" evidence="3">
    <location>
        <begin position="389"/>
        <end position="411"/>
    </location>
</feature>
<geneLocation type="mitochondrion" evidence="6"/>
<feature type="transmembrane region" description="Helical" evidence="3">
    <location>
        <begin position="423"/>
        <end position="444"/>
    </location>
</feature>
<feature type="transmembrane region" description="Helical" evidence="3">
    <location>
        <begin position="96"/>
        <end position="113"/>
    </location>
</feature>
<keyword evidence="3" id="KW-0812">Transmembrane</keyword>
<dbReference type="GO" id="GO:0017004">
    <property type="term" value="P:cytochrome complex assembly"/>
    <property type="evidence" value="ECO:0007669"/>
    <property type="project" value="UniProtKB-KW"/>
</dbReference>
<name>M4QCP7_RECAM</name>
<keyword evidence="6" id="KW-0456">Lyase</keyword>
<feature type="domain" description="Cytochrome c assembly protein" evidence="4">
    <location>
        <begin position="89"/>
        <end position="296"/>
    </location>
</feature>
<proteinExistence type="inferred from homology"/>
<dbReference type="GO" id="GO:0015232">
    <property type="term" value="F:heme transmembrane transporter activity"/>
    <property type="evidence" value="ECO:0007669"/>
    <property type="project" value="InterPro"/>
</dbReference>
<dbReference type="GO" id="GO:0016829">
    <property type="term" value="F:lyase activity"/>
    <property type="evidence" value="ECO:0007669"/>
    <property type="project" value="UniProtKB-KW"/>
</dbReference>
<organism evidence="6">
    <name type="scientific">Reclinomonas americana ATCC 50633</name>
    <dbReference type="NCBI Taxonomy" id="1295593"/>
    <lineage>
        <taxon>Eukaryota</taxon>
        <taxon>Discoba</taxon>
        <taxon>Jakobida</taxon>
        <taxon>Histionina</taxon>
        <taxon>Histionidae</taxon>
        <taxon>Reclinomonas</taxon>
    </lineage>
</organism>
<protein>
    <submittedName>
        <fullName evidence="6">Heme lyase</fullName>
    </submittedName>
</protein>
<feature type="transmembrane region" description="Helical" evidence="3">
    <location>
        <begin position="450"/>
        <end position="469"/>
    </location>
</feature>
<evidence type="ECO:0000259" key="5">
    <source>
        <dbReference type="Pfam" id="PF16327"/>
    </source>
</evidence>
<evidence type="ECO:0000256" key="2">
    <source>
        <dbReference type="ARBA" id="ARBA00022748"/>
    </source>
</evidence>
<dbReference type="PANTHER" id="PTHR43653:SF1">
    <property type="entry name" value="CYTOCHROME C-TYPE BIOGENESIS PROTEIN CCMF"/>
    <property type="match status" value="1"/>
</dbReference>
<evidence type="ECO:0000256" key="3">
    <source>
        <dbReference type="SAM" id="Phobius"/>
    </source>
</evidence>
<keyword evidence="6" id="KW-0496">Mitochondrion</keyword>
<feature type="domain" description="Cytochrome c-type biogenesis protein CcmF C-terminal" evidence="5">
    <location>
        <begin position="328"/>
        <end position="624"/>
    </location>
</feature>
<feature type="transmembrane region" description="Helical" evidence="3">
    <location>
        <begin position="125"/>
        <end position="141"/>
    </location>
</feature>
<dbReference type="GO" id="GO:0016020">
    <property type="term" value="C:membrane"/>
    <property type="evidence" value="ECO:0007669"/>
    <property type="project" value="InterPro"/>
</dbReference>
<feature type="transmembrane region" description="Helical" evidence="3">
    <location>
        <begin position="605"/>
        <end position="628"/>
    </location>
</feature>
<feature type="transmembrane region" description="Helical" evidence="3">
    <location>
        <begin position="249"/>
        <end position="265"/>
    </location>
</feature>
<feature type="transmembrane region" description="Helical" evidence="3">
    <location>
        <begin position="6"/>
        <end position="25"/>
    </location>
</feature>
<accession>M4QCP7</accession>
<dbReference type="Pfam" id="PF16327">
    <property type="entry name" value="CcmF_C"/>
    <property type="match status" value="1"/>
</dbReference>
<sequence>MSSLFGHSLLFLGIILLVIILYRSLLYKKEQKYSYKIFMQIIISIYFIVITIAFLSLLKEHLYTNLSITNVINTTHSKQPLIYKICALWGNHEGSMLLWCWILSIYTFSILFLRKLTIELSRNIFIIQNIINIFFLLYIILTSNPYLQVLYRSIEGKELNPILQDIVLSIHPPLIYIGYLGLSIPFSLTFAYLLTNMKHTQIWLYYIRLYNLIAWCFLTFGIFLGSWWAYYELGWGGWWFWDPVENASLMPWLLSTALLHTIICTQKSLTLLKTTIFLSFFSFYSSLLGTFFVRSGLIDSVHSFASDSNRGLFILLIMILFFFLFIYIFIQNKKYLFYKNIFNLFSKEGIISLNQFYFVSFYIILLIGTFYPTIYYFLYHKSITIGPSFYNQILIPITIPFFIFMILSLYLNWQSSKNRNKKIISLSEFIFIMTFILGTIYYIYSQDYSRFYILYLILPILVWSILKHIKLLKEINKNVSIPMLTSHFGVTIFIFAVLFWYSFHQESHQILYPGEKFKLNVYEYIFKGINVIKGPNYDAFYGSFTIVKNNNIVGILFPEKRHYFIQDFYASKVDIQSNFFYDIHAIIGDGNLYTGWATSFYTYPFLSWIWIAGFFFILGAIFSIYKIVSKNFQIHIKKLI</sequence>
<dbReference type="InterPro" id="IPR002541">
    <property type="entry name" value="Cyt_c_assembly"/>
</dbReference>